<dbReference type="Pfam" id="PF02852">
    <property type="entry name" value="Pyr_redox_dim"/>
    <property type="match status" value="1"/>
</dbReference>
<evidence type="ECO:0000256" key="5">
    <source>
        <dbReference type="ARBA" id="ARBA00016603"/>
    </source>
</evidence>
<organism evidence="17 18">
    <name type="scientific">Rhodovarius crocodyli</name>
    <dbReference type="NCBI Taxonomy" id="1979269"/>
    <lineage>
        <taxon>Bacteria</taxon>
        <taxon>Pseudomonadati</taxon>
        <taxon>Pseudomonadota</taxon>
        <taxon>Alphaproteobacteria</taxon>
        <taxon>Acetobacterales</taxon>
        <taxon>Roseomonadaceae</taxon>
        <taxon>Rhodovarius</taxon>
    </lineage>
</organism>
<dbReference type="InterPro" id="IPR036188">
    <property type="entry name" value="FAD/NAD-bd_sf"/>
</dbReference>
<evidence type="ECO:0000313" key="18">
    <source>
        <dbReference type="Proteomes" id="UP000282957"/>
    </source>
</evidence>
<dbReference type="GO" id="GO:0005829">
    <property type="term" value="C:cytosol"/>
    <property type="evidence" value="ECO:0007669"/>
    <property type="project" value="TreeGrafter"/>
</dbReference>
<evidence type="ECO:0000256" key="2">
    <source>
        <dbReference type="ARBA" id="ARBA00004496"/>
    </source>
</evidence>
<dbReference type="PANTHER" id="PTHR22912:SF93">
    <property type="entry name" value="SOLUBLE PYRIDINE NUCLEOTIDE TRANSHYDROGENASE"/>
    <property type="match status" value="1"/>
</dbReference>
<dbReference type="GO" id="GO:0050660">
    <property type="term" value="F:flavin adenine dinucleotide binding"/>
    <property type="evidence" value="ECO:0007669"/>
    <property type="project" value="TreeGrafter"/>
</dbReference>
<name>A0A437ME78_9PROT</name>
<evidence type="ECO:0000256" key="14">
    <source>
        <dbReference type="SAM" id="MobiDB-lite"/>
    </source>
</evidence>
<dbReference type="InterPro" id="IPR004099">
    <property type="entry name" value="Pyr_nucl-diS_OxRdtase_dimer"/>
</dbReference>
<keyword evidence="13" id="KW-0547">Nucleotide-binding</keyword>
<dbReference type="AlphaFoldDB" id="A0A437ME78"/>
<keyword evidence="10 17" id="KW-0560">Oxidoreductase</keyword>
<accession>A0A437ME78</accession>
<evidence type="ECO:0000256" key="4">
    <source>
        <dbReference type="ARBA" id="ARBA00012772"/>
    </source>
</evidence>
<dbReference type="GO" id="GO:0004148">
    <property type="term" value="F:dihydrolipoyl dehydrogenase (NADH) activity"/>
    <property type="evidence" value="ECO:0007669"/>
    <property type="project" value="TreeGrafter"/>
</dbReference>
<dbReference type="GO" id="GO:0006103">
    <property type="term" value="P:2-oxoglutarate metabolic process"/>
    <property type="evidence" value="ECO:0007669"/>
    <property type="project" value="TreeGrafter"/>
</dbReference>
<dbReference type="RefSeq" id="WP_127787847.1">
    <property type="nucleotide sequence ID" value="NZ_SACL01000004.1"/>
</dbReference>
<feature type="domain" description="FAD/NAD(P)-binding" evidence="16">
    <location>
        <begin position="3"/>
        <end position="324"/>
    </location>
</feature>
<dbReference type="PRINTS" id="PR00411">
    <property type="entry name" value="PNDRDTASEI"/>
</dbReference>
<dbReference type="SUPFAM" id="SSF55424">
    <property type="entry name" value="FAD/NAD-linked reductases, dimerisation (C-terminal) domain"/>
    <property type="match status" value="1"/>
</dbReference>
<evidence type="ECO:0000259" key="16">
    <source>
        <dbReference type="Pfam" id="PF07992"/>
    </source>
</evidence>
<evidence type="ECO:0000256" key="11">
    <source>
        <dbReference type="ARBA" id="ARBA00023027"/>
    </source>
</evidence>
<evidence type="ECO:0000256" key="12">
    <source>
        <dbReference type="ARBA" id="ARBA00031183"/>
    </source>
</evidence>
<dbReference type="Pfam" id="PF07992">
    <property type="entry name" value="Pyr_redox_2"/>
    <property type="match status" value="1"/>
</dbReference>
<dbReference type="SUPFAM" id="SSF51905">
    <property type="entry name" value="FAD/NAD(P)-binding domain"/>
    <property type="match status" value="1"/>
</dbReference>
<dbReference type="FunFam" id="3.30.390.30:FF:000001">
    <property type="entry name" value="Dihydrolipoyl dehydrogenase"/>
    <property type="match status" value="1"/>
</dbReference>
<dbReference type="OrthoDB" id="9761158at2"/>
<gene>
    <name evidence="17" type="ORF">EOD42_12295</name>
</gene>
<comment type="similarity">
    <text evidence="3">Belongs to the class-I pyridine nucleotide-disulfide oxidoreductase family.</text>
</comment>
<evidence type="ECO:0000256" key="13">
    <source>
        <dbReference type="PIRSR" id="PIRSR000350-3"/>
    </source>
</evidence>
<dbReference type="Gene3D" id="3.50.50.60">
    <property type="entry name" value="FAD/NAD(P)-binding domain"/>
    <property type="match status" value="2"/>
</dbReference>
<keyword evidence="18" id="KW-1185">Reference proteome</keyword>
<feature type="domain" description="Pyridine nucleotide-disulphide oxidoreductase dimerisation" evidence="15">
    <location>
        <begin position="344"/>
        <end position="451"/>
    </location>
</feature>
<keyword evidence="7" id="KW-0285">Flavoprotein</keyword>
<dbReference type="InterPro" id="IPR001100">
    <property type="entry name" value="Pyr_nuc-diS_OxRdtase"/>
</dbReference>
<sequence length="498" mass="54641">MRYDFVVIGSGPSGRRAAVQASKFGRSVLVIEKGRRVGGVSVHTGTIPSKTLRETVLNLTGWRERGFYGLGYRVKPDIGAGDLMSRLHKTLEHEVETLDHQFARNRVHVLRGLARFLDPNRIEVQLEAGETRIIEASRICVAVGTRPLRPAHIPFNGETVVDSDELLELKKVPRSLTVVGAGVIGMEYATIFSALDVRVTLVEPRERFLDFIDQELVDDFVHQLRDRGMGFRMGSKVENIQFENGQPVAILDGGRRVRSEMLLFAAGRVGATDTLDLQHAGLSADDRGRLTVNPSTFQTKIPHIYATGDVIGFPSLASMSMEQGRVAACHACEQPLPAAPTFFPYGIYSVPEISTVGMNEEEVRKTGTPYECGIARLRETSRGHIMGLNGGLLKMIFSIETRRLLGVHIVGEGATELVHIGQAVLNLGGTLDYFIDNTFNYPTLAEAYKIAALDAWNRMTPRREPEAEVPAVPLGTAPSLPIPPSIAPLRDADEDEEG</sequence>
<keyword evidence="9" id="KW-0521">NADP</keyword>
<dbReference type="Gene3D" id="3.30.390.30">
    <property type="match status" value="1"/>
</dbReference>
<feature type="binding site" evidence="13">
    <location>
        <begin position="180"/>
        <end position="187"/>
    </location>
    <ligand>
        <name>NAD(+)</name>
        <dbReference type="ChEBI" id="CHEBI:57540"/>
    </ligand>
</feature>
<dbReference type="InterPro" id="IPR050151">
    <property type="entry name" value="Class-I_Pyr_Nuc-Dis_Oxidored"/>
</dbReference>
<dbReference type="PIRSF" id="PIRSF000350">
    <property type="entry name" value="Mercury_reductase_MerA"/>
    <property type="match status" value="1"/>
</dbReference>
<dbReference type="InterPro" id="IPR023753">
    <property type="entry name" value="FAD/NAD-binding_dom"/>
</dbReference>
<dbReference type="PANTHER" id="PTHR22912">
    <property type="entry name" value="DISULFIDE OXIDOREDUCTASE"/>
    <property type="match status" value="1"/>
</dbReference>
<keyword evidence="8 13" id="KW-0274">FAD</keyword>
<reference evidence="17 18" key="1">
    <citation type="submission" date="2019-01" db="EMBL/GenBank/DDBJ databases">
        <authorList>
            <person name="Chen W.-M."/>
        </authorList>
    </citation>
    <scope>NUCLEOTIDE SEQUENCE [LARGE SCALE GENOMIC DNA]</scope>
    <source>
        <strain evidence="17 18">CCP-6</strain>
    </source>
</reference>
<comment type="cofactor">
    <cofactor evidence="13">
        <name>FAD</name>
        <dbReference type="ChEBI" id="CHEBI:57692"/>
    </cofactor>
    <text evidence="13">Binds 1 FAD per subunit.</text>
</comment>
<evidence type="ECO:0000256" key="9">
    <source>
        <dbReference type="ARBA" id="ARBA00022857"/>
    </source>
</evidence>
<dbReference type="Proteomes" id="UP000282957">
    <property type="component" value="Unassembled WGS sequence"/>
</dbReference>
<feature type="binding site" evidence="13">
    <location>
        <position position="309"/>
    </location>
    <ligand>
        <name>FAD</name>
        <dbReference type="ChEBI" id="CHEBI:57692"/>
    </ligand>
</feature>
<evidence type="ECO:0000256" key="10">
    <source>
        <dbReference type="ARBA" id="ARBA00023002"/>
    </source>
</evidence>
<dbReference type="NCBIfam" id="NF003585">
    <property type="entry name" value="PRK05249.1"/>
    <property type="match status" value="1"/>
</dbReference>
<comment type="caution">
    <text evidence="17">The sequence shown here is derived from an EMBL/GenBank/DDBJ whole genome shotgun (WGS) entry which is preliminary data.</text>
</comment>
<dbReference type="PRINTS" id="PR00368">
    <property type="entry name" value="FADPNR"/>
</dbReference>
<keyword evidence="11 13" id="KW-0520">NAD</keyword>
<comment type="function">
    <text evidence="1">Conversion of NADPH, generated by peripheral catabolic pathways, to NADH, which can enter the respiratory chain for energy generation.</text>
</comment>
<evidence type="ECO:0000256" key="3">
    <source>
        <dbReference type="ARBA" id="ARBA00007532"/>
    </source>
</evidence>
<feature type="region of interest" description="Disordered" evidence="14">
    <location>
        <begin position="464"/>
        <end position="498"/>
    </location>
</feature>
<feature type="binding site" evidence="13">
    <location>
        <position position="50"/>
    </location>
    <ligand>
        <name>FAD</name>
        <dbReference type="ChEBI" id="CHEBI:57692"/>
    </ligand>
</feature>
<evidence type="ECO:0000259" key="15">
    <source>
        <dbReference type="Pfam" id="PF02852"/>
    </source>
</evidence>
<protein>
    <recommendedName>
        <fullName evidence="5">Soluble pyridine nucleotide transhydrogenase</fullName>
        <ecNumber evidence="4">1.6.1.1</ecNumber>
    </recommendedName>
    <alternativeName>
        <fullName evidence="12">NAD(P)(+) transhydrogenase [B-specific]</fullName>
    </alternativeName>
</protein>
<feature type="binding site" evidence="13">
    <location>
        <position position="203"/>
    </location>
    <ligand>
        <name>NAD(+)</name>
        <dbReference type="ChEBI" id="CHEBI:57540"/>
    </ligand>
</feature>
<evidence type="ECO:0000256" key="1">
    <source>
        <dbReference type="ARBA" id="ARBA00002842"/>
    </source>
</evidence>
<evidence type="ECO:0000256" key="8">
    <source>
        <dbReference type="ARBA" id="ARBA00022827"/>
    </source>
</evidence>
<evidence type="ECO:0000313" key="17">
    <source>
        <dbReference type="EMBL" id="RVT95912.1"/>
    </source>
</evidence>
<evidence type="ECO:0000256" key="7">
    <source>
        <dbReference type="ARBA" id="ARBA00022630"/>
    </source>
</evidence>
<feature type="binding site" evidence="13">
    <location>
        <position position="267"/>
    </location>
    <ligand>
        <name>NAD(+)</name>
        <dbReference type="ChEBI" id="CHEBI:57540"/>
    </ligand>
</feature>
<dbReference type="EMBL" id="SACL01000004">
    <property type="protein sequence ID" value="RVT95912.1"/>
    <property type="molecule type" value="Genomic_DNA"/>
</dbReference>
<proteinExistence type="inferred from homology"/>
<dbReference type="EC" id="1.6.1.1" evidence="4"/>
<comment type="subcellular location">
    <subcellularLocation>
        <location evidence="2">Cytoplasm</location>
    </subcellularLocation>
</comment>
<dbReference type="InterPro" id="IPR016156">
    <property type="entry name" value="FAD/NAD-linked_Rdtase_dimer_sf"/>
</dbReference>
<dbReference type="GO" id="GO:0003957">
    <property type="term" value="F:NAD(P)+ transhydrogenase (Si-specific) activity"/>
    <property type="evidence" value="ECO:0007669"/>
    <property type="project" value="UniProtKB-EC"/>
</dbReference>
<evidence type="ECO:0000256" key="6">
    <source>
        <dbReference type="ARBA" id="ARBA00022490"/>
    </source>
</evidence>
<keyword evidence="6" id="KW-0963">Cytoplasm</keyword>